<feature type="non-terminal residue" evidence="1">
    <location>
        <position position="272"/>
    </location>
</feature>
<proteinExistence type="predicted"/>
<reference evidence="1" key="1">
    <citation type="submission" date="2021-06" db="EMBL/GenBank/DDBJ databases">
        <authorList>
            <person name="Kallberg Y."/>
            <person name="Tangrot J."/>
            <person name="Rosling A."/>
        </authorList>
    </citation>
    <scope>NUCLEOTIDE SEQUENCE</scope>
    <source>
        <strain evidence="1">IL203A</strain>
    </source>
</reference>
<comment type="caution">
    <text evidence="1">The sequence shown here is derived from an EMBL/GenBank/DDBJ whole genome shotgun (WGS) entry which is preliminary data.</text>
</comment>
<dbReference type="Proteomes" id="UP000789702">
    <property type="component" value="Unassembled WGS sequence"/>
</dbReference>
<organism evidence="1 2">
    <name type="scientific">Dentiscutata heterogama</name>
    <dbReference type="NCBI Taxonomy" id="1316150"/>
    <lineage>
        <taxon>Eukaryota</taxon>
        <taxon>Fungi</taxon>
        <taxon>Fungi incertae sedis</taxon>
        <taxon>Mucoromycota</taxon>
        <taxon>Glomeromycotina</taxon>
        <taxon>Glomeromycetes</taxon>
        <taxon>Diversisporales</taxon>
        <taxon>Gigasporaceae</taxon>
        <taxon>Dentiscutata</taxon>
    </lineage>
</organism>
<sequence length="272" mass="31618">MQSRNDGGRFSKAKNIENSDLEYSDQEYNNPELLIHEFKNSNEEEFNNKKTELNKKEDNKASDSWLLYYSGGLKYTFFKLIKKLEIEYEISDSNTSDLDLENNSSISKQLNKLNNKLKNMKSINAYEYFCLLTVYKYFNTIFNNEESHSYIKLSLEISKQAPLGMPSLYKKKKSKAIMVSEFLTETHSQFTITSEKINELNLLSTFLQEVLANKAISIFEATHPNYVGVFVFDNSTNYDIFTSDALYAKNINFSSNNLPPDDPNYIFHDEPR</sequence>
<dbReference type="EMBL" id="CAJVPU010021513">
    <property type="protein sequence ID" value="CAG8681634.1"/>
    <property type="molecule type" value="Genomic_DNA"/>
</dbReference>
<evidence type="ECO:0000313" key="2">
    <source>
        <dbReference type="Proteomes" id="UP000789702"/>
    </source>
</evidence>
<evidence type="ECO:0000313" key="1">
    <source>
        <dbReference type="EMBL" id="CAG8681634.1"/>
    </source>
</evidence>
<name>A0ACA9P104_9GLOM</name>
<protein>
    <submittedName>
        <fullName evidence="1">17040_t:CDS:1</fullName>
    </submittedName>
</protein>
<gene>
    <name evidence="1" type="ORF">DHETER_LOCUS10686</name>
</gene>
<accession>A0ACA9P104</accession>
<keyword evidence="2" id="KW-1185">Reference proteome</keyword>